<keyword evidence="2" id="KW-0201">Cytochrome c-type biogenesis</keyword>
<dbReference type="PROSITE" id="PS51352">
    <property type="entry name" value="THIOREDOXIN_2"/>
    <property type="match status" value="1"/>
</dbReference>
<evidence type="ECO:0000256" key="3">
    <source>
        <dbReference type="ARBA" id="ARBA00023157"/>
    </source>
</evidence>
<protein>
    <submittedName>
        <fullName evidence="6">Cytochrome c biogenesis protein tlpA</fullName>
    </submittedName>
</protein>
<comment type="subcellular location">
    <subcellularLocation>
        <location evidence="1">Cell envelope</location>
    </subcellularLocation>
</comment>
<dbReference type="SUPFAM" id="SSF52833">
    <property type="entry name" value="Thioredoxin-like"/>
    <property type="match status" value="1"/>
</dbReference>
<dbReference type="OrthoDB" id="743079at2"/>
<dbReference type="Gene3D" id="3.40.30.10">
    <property type="entry name" value="Glutaredoxin"/>
    <property type="match status" value="1"/>
</dbReference>
<dbReference type="RefSeq" id="WP_119059175.1">
    <property type="nucleotide sequence ID" value="NZ_UNSC01000003.1"/>
</dbReference>
<keyword evidence="7" id="KW-1185">Reference proteome</keyword>
<dbReference type="GO" id="GO:0030313">
    <property type="term" value="C:cell envelope"/>
    <property type="evidence" value="ECO:0007669"/>
    <property type="project" value="UniProtKB-SubCell"/>
</dbReference>
<evidence type="ECO:0000313" key="6">
    <source>
        <dbReference type="EMBL" id="SZD72335.1"/>
    </source>
</evidence>
<name>A0A383TXL9_9FLAO</name>
<dbReference type="Pfam" id="PF08534">
    <property type="entry name" value="Redoxin"/>
    <property type="match status" value="1"/>
</dbReference>
<dbReference type="AlphaFoldDB" id="A0A383TXL9"/>
<dbReference type="InterPro" id="IPR050553">
    <property type="entry name" value="Thioredoxin_ResA/DsbE_sf"/>
</dbReference>
<dbReference type="PANTHER" id="PTHR42852">
    <property type="entry name" value="THIOL:DISULFIDE INTERCHANGE PROTEIN DSBE"/>
    <property type="match status" value="1"/>
</dbReference>
<evidence type="ECO:0000256" key="4">
    <source>
        <dbReference type="ARBA" id="ARBA00023284"/>
    </source>
</evidence>
<keyword evidence="3" id="KW-1015">Disulfide bond</keyword>
<keyword evidence="4" id="KW-0676">Redox-active center</keyword>
<dbReference type="Proteomes" id="UP000262142">
    <property type="component" value="Unassembled WGS sequence"/>
</dbReference>
<dbReference type="InterPro" id="IPR013766">
    <property type="entry name" value="Thioredoxin_domain"/>
</dbReference>
<proteinExistence type="predicted"/>
<feature type="domain" description="Thioredoxin" evidence="5">
    <location>
        <begin position="214"/>
        <end position="357"/>
    </location>
</feature>
<dbReference type="GO" id="GO:0017004">
    <property type="term" value="P:cytochrome complex assembly"/>
    <property type="evidence" value="ECO:0007669"/>
    <property type="project" value="UniProtKB-KW"/>
</dbReference>
<dbReference type="PANTHER" id="PTHR42852:SF6">
    <property type="entry name" value="THIOL:DISULFIDE INTERCHANGE PROTEIN DSBE"/>
    <property type="match status" value="1"/>
</dbReference>
<dbReference type="CDD" id="cd02966">
    <property type="entry name" value="TlpA_like_family"/>
    <property type="match status" value="1"/>
</dbReference>
<dbReference type="InterPro" id="IPR013740">
    <property type="entry name" value="Redoxin"/>
</dbReference>
<evidence type="ECO:0000259" key="5">
    <source>
        <dbReference type="PROSITE" id="PS51352"/>
    </source>
</evidence>
<dbReference type="EMBL" id="UNSC01000003">
    <property type="protein sequence ID" value="SZD72335.1"/>
    <property type="molecule type" value="Genomic_DNA"/>
</dbReference>
<accession>A0A383TXL9</accession>
<organism evidence="6 7">
    <name type="scientific">Candidatus Ornithobacterium hominis</name>
    <dbReference type="NCBI Taxonomy" id="2497989"/>
    <lineage>
        <taxon>Bacteria</taxon>
        <taxon>Pseudomonadati</taxon>
        <taxon>Bacteroidota</taxon>
        <taxon>Flavobacteriia</taxon>
        <taxon>Flavobacteriales</taxon>
        <taxon>Weeksellaceae</taxon>
        <taxon>Ornithobacterium</taxon>
    </lineage>
</organism>
<sequence>MKKIFILVLASLICFGCKKEKTTAEEEISAQRPTLPEKADYALIHGQISNLEVPVDSVLIRNPQHQYQKLIKMQPDGVFYDTLRIPAEGPYQIKIGDEYATVFLKNGNPLYLTSDYPQFDETLKFEGEGNIVDKSNFVIASTLMQEKAIAEEDFALDEAAFSKKLEGMKANFAQLIEKFPNLDQKFVTDSKEQYELGLEGLKKYYQRKKEIANKFTGKPAPSFSGEDINGKKYRLSDFSGKYIYVDVWATWCGPCKAEIPDLKKIEEEYRGKNIEFVSLSIDEASDKETWKNFVREKELKGIQIFDGAAWKSNFIKDLEIQGIPRFILIGPDGKIIDPDAPRPSSEKLRDKLNALEI</sequence>
<evidence type="ECO:0000313" key="7">
    <source>
        <dbReference type="Proteomes" id="UP000262142"/>
    </source>
</evidence>
<evidence type="ECO:0000256" key="1">
    <source>
        <dbReference type="ARBA" id="ARBA00004196"/>
    </source>
</evidence>
<dbReference type="InterPro" id="IPR036249">
    <property type="entry name" value="Thioredoxin-like_sf"/>
</dbReference>
<gene>
    <name evidence="6" type="primary">tlpA</name>
    <name evidence="6" type="ORF">SAMEA104719789_00777</name>
</gene>
<evidence type="ECO:0000256" key="2">
    <source>
        <dbReference type="ARBA" id="ARBA00022748"/>
    </source>
</evidence>
<reference evidence="6 7" key="1">
    <citation type="submission" date="2018-09" db="EMBL/GenBank/DDBJ databases">
        <authorList>
            <consortium name="Pathogen Informatics"/>
        </authorList>
    </citation>
    <scope>NUCLEOTIDE SEQUENCE [LARGE SCALE GENOMIC DNA]</scope>
    <source>
        <strain evidence="6 7">OH-22767</strain>
    </source>
</reference>
<dbReference type="GO" id="GO:0016491">
    <property type="term" value="F:oxidoreductase activity"/>
    <property type="evidence" value="ECO:0007669"/>
    <property type="project" value="InterPro"/>
</dbReference>